<reference evidence="2" key="1">
    <citation type="submission" date="2019-03" db="EMBL/GenBank/DDBJ databases">
        <authorList>
            <person name="Hao L."/>
        </authorList>
    </citation>
    <scope>NUCLEOTIDE SEQUENCE</scope>
</reference>
<dbReference type="AlphaFoldDB" id="A0A485LWZ8"/>
<feature type="region of interest" description="Disordered" evidence="1">
    <location>
        <begin position="103"/>
        <end position="124"/>
    </location>
</feature>
<name>A0A485LWZ8_9ZZZZ</name>
<evidence type="ECO:0000256" key="1">
    <source>
        <dbReference type="SAM" id="MobiDB-lite"/>
    </source>
</evidence>
<dbReference type="EMBL" id="CAADRM010000035">
    <property type="protein sequence ID" value="VFU12217.1"/>
    <property type="molecule type" value="Genomic_DNA"/>
</dbReference>
<gene>
    <name evidence="2" type="ORF">SCFA_130022</name>
</gene>
<protein>
    <recommendedName>
        <fullName evidence="3">Cytoplasmic protein</fullName>
    </recommendedName>
</protein>
<evidence type="ECO:0000313" key="2">
    <source>
        <dbReference type="EMBL" id="VFU12217.1"/>
    </source>
</evidence>
<proteinExistence type="predicted"/>
<organism evidence="2">
    <name type="scientific">anaerobic digester metagenome</name>
    <dbReference type="NCBI Taxonomy" id="1263854"/>
    <lineage>
        <taxon>unclassified sequences</taxon>
        <taxon>metagenomes</taxon>
        <taxon>ecological metagenomes</taxon>
    </lineage>
</organism>
<evidence type="ECO:0008006" key="3">
    <source>
        <dbReference type="Google" id="ProtNLM"/>
    </source>
</evidence>
<accession>A0A485LWZ8</accession>
<sequence>MNNPDLAKISDLKVDQKNLYREEVITDMKFATIRQLIPVLPDGQRDDRRNILFFGHTQIVTPGGALPLQFEIDAKSLKQAMDLFPEAVKKAFEELVEEMKEAQRRSESRIVVPGTPPGGKIVMP</sequence>